<name>A0A0C5DGE3_GRALE</name>
<dbReference type="EMBL" id="KU179794">
    <property type="protein sequence ID" value="AML79825.1"/>
    <property type="molecule type" value="Genomic_DNA"/>
</dbReference>
<keyword evidence="1" id="KW-0934">Plastid</keyword>
<accession>A0A0C5DGE3</accession>
<protein>
    <submittedName>
        <fullName evidence="1">Uncharacterized protein</fullName>
    </submittedName>
</protein>
<geneLocation type="chloroplast" evidence="1"/>
<sequence>MDHNNILTFFNKSIVHKIEQITDLIKFSLEYSHQYYIYIHQQY</sequence>
<organism evidence="1">
    <name type="scientific">Gracilariopsis lemaneiformis</name>
    <name type="common">Red alga</name>
    <name type="synonym">Gracilaria lemaneiformis</name>
    <dbReference type="NCBI Taxonomy" id="2782"/>
    <lineage>
        <taxon>Eukaryota</taxon>
        <taxon>Rhodophyta</taxon>
        <taxon>Florideophyceae</taxon>
        <taxon>Rhodymeniophycidae</taxon>
        <taxon>Gracilariales</taxon>
        <taxon>Gracilariaceae</taxon>
        <taxon>Gracilariopsis</taxon>
    </lineage>
</organism>
<gene>
    <name evidence="1" type="primary">orf3</name>
</gene>
<dbReference type="AlphaFoldDB" id="A0A0C5DGE3"/>
<evidence type="ECO:0000313" key="1">
    <source>
        <dbReference type="EMBL" id="AJO68536.1"/>
    </source>
</evidence>
<dbReference type="RefSeq" id="YP_009237864.1">
    <property type="nucleotide sequence ID" value="NC_029644.1"/>
</dbReference>
<reference evidence="1" key="1">
    <citation type="submission" date="2014-12" db="EMBL/GenBank/DDBJ databases">
        <title>The complete chloroplast genome of Gracilariopsis lemaneiformis.</title>
        <authorList>
            <person name="Bi G."/>
            <person name="Du Q."/>
            <person name="Sui Z."/>
            <person name="Mao Y."/>
        </authorList>
    </citation>
    <scope>NUCLEOTIDE SEQUENCE</scope>
</reference>
<dbReference type="EMBL" id="KP330491">
    <property type="protein sequence ID" value="AJO68536.1"/>
    <property type="molecule type" value="Genomic_DNA"/>
</dbReference>
<dbReference type="GeneID" id="26995224"/>
<evidence type="ECO:0000313" key="2">
    <source>
        <dbReference type="EMBL" id="AML79825.1"/>
    </source>
</evidence>
<reference evidence="2" key="2">
    <citation type="journal article" date="2016" name="Mitochondrial DNA Part B Resour">
        <title>The complete chloroplast genome of Gracilariopsis lemaneiformis, an important economic red alga of the family Gracilariaceae.</title>
        <authorList>
            <person name="Zhang Y."/>
            <person name="Guo Y.-M."/>
            <person name="Li T.-J."/>
            <person name="Chen C.-H."/>
            <person name="Shen K.-N."/>
            <person name="Hsiao C.-D."/>
        </authorList>
    </citation>
    <scope>NUCLEOTIDE SEQUENCE</scope>
</reference>
<keyword evidence="1" id="KW-0150">Chloroplast</keyword>
<proteinExistence type="predicted"/>